<evidence type="ECO:0000313" key="2">
    <source>
        <dbReference type="Proteomes" id="UP001596099"/>
    </source>
</evidence>
<name>A0ABD5RHL2_9EURY</name>
<organism evidence="1 2">
    <name type="scientific">Halomarina salina</name>
    <dbReference type="NCBI Taxonomy" id="1872699"/>
    <lineage>
        <taxon>Archaea</taxon>
        <taxon>Methanobacteriati</taxon>
        <taxon>Methanobacteriota</taxon>
        <taxon>Stenosarchaea group</taxon>
        <taxon>Halobacteria</taxon>
        <taxon>Halobacteriales</taxon>
        <taxon>Natronomonadaceae</taxon>
        <taxon>Halomarina</taxon>
    </lineage>
</organism>
<dbReference type="EMBL" id="JBHSQH010000001">
    <property type="protein sequence ID" value="MFC5970074.1"/>
    <property type="molecule type" value="Genomic_DNA"/>
</dbReference>
<gene>
    <name evidence="1" type="ORF">ACFPYI_01900</name>
</gene>
<evidence type="ECO:0000313" key="1">
    <source>
        <dbReference type="EMBL" id="MFC5970074.1"/>
    </source>
</evidence>
<comment type="caution">
    <text evidence="1">The sequence shown here is derived from an EMBL/GenBank/DDBJ whole genome shotgun (WGS) entry which is preliminary data.</text>
</comment>
<reference evidence="1 2" key="1">
    <citation type="journal article" date="2019" name="Int. J. Syst. Evol. Microbiol.">
        <title>The Global Catalogue of Microorganisms (GCM) 10K type strain sequencing project: providing services to taxonomists for standard genome sequencing and annotation.</title>
        <authorList>
            <consortium name="The Broad Institute Genomics Platform"/>
            <consortium name="The Broad Institute Genome Sequencing Center for Infectious Disease"/>
            <person name="Wu L."/>
            <person name="Ma J."/>
        </authorList>
    </citation>
    <scope>NUCLEOTIDE SEQUENCE [LARGE SCALE GENOMIC DNA]</scope>
    <source>
        <strain evidence="1 2">CGMCC 1.12543</strain>
    </source>
</reference>
<sequence length="162" mass="17587">MPDPNVVIRNLLVDNWDVSATSITSAPVCHTGWYDRDGDMPCLTVTNTDEGPYQSGATGFTGLDGQTGKGMQRLSGYALVNCVAGTRDDCQGLTSGGGDINPKKLRNELYEQASQILLDESPPEFYTLGPGDARDLVDTDEGPAVFRTEVRAMWLRDRTPTQ</sequence>
<protein>
    <submittedName>
        <fullName evidence="1">Uncharacterized protein</fullName>
    </submittedName>
</protein>
<accession>A0ABD5RHL2</accession>
<proteinExistence type="predicted"/>
<dbReference type="Proteomes" id="UP001596099">
    <property type="component" value="Unassembled WGS sequence"/>
</dbReference>
<keyword evidence="2" id="KW-1185">Reference proteome</keyword>
<dbReference type="RefSeq" id="WP_247418720.1">
    <property type="nucleotide sequence ID" value="NZ_JALLGW010000002.1"/>
</dbReference>
<dbReference type="AlphaFoldDB" id="A0ABD5RHL2"/>